<gene>
    <name evidence="1" type="ORF">AXF42_Ash009884</name>
</gene>
<dbReference type="AlphaFoldDB" id="A0A2I0AC84"/>
<keyword evidence="2" id="KW-1185">Reference proteome</keyword>
<dbReference type="EMBL" id="KZ451999">
    <property type="protein sequence ID" value="PKA53154.1"/>
    <property type="molecule type" value="Genomic_DNA"/>
</dbReference>
<dbReference type="InterPro" id="IPR004242">
    <property type="entry name" value="Transposase_21"/>
</dbReference>
<dbReference type="PANTHER" id="PTHR10775:SF166">
    <property type="entry name" value="OS04G0146034 PROTEIN"/>
    <property type="match status" value="1"/>
</dbReference>
<reference evidence="1 2" key="1">
    <citation type="journal article" date="2017" name="Nature">
        <title>The Apostasia genome and the evolution of orchids.</title>
        <authorList>
            <person name="Zhang G.Q."/>
            <person name="Liu K.W."/>
            <person name="Li Z."/>
            <person name="Lohaus R."/>
            <person name="Hsiao Y.Y."/>
            <person name="Niu S.C."/>
            <person name="Wang J.Y."/>
            <person name="Lin Y.C."/>
            <person name="Xu Q."/>
            <person name="Chen L.J."/>
            <person name="Yoshida K."/>
            <person name="Fujiwara S."/>
            <person name="Wang Z.W."/>
            <person name="Zhang Y.Q."/>
            <person name="Mitsuda N."/>
            <person name="Wang M."/>
            <person name="Liu G.H."/>
            <person name="Pecoraro L."/>
            <person name="Huang H.X."/>
            <person name="Xiao X.J."/>
            <person name="Lin M."/>
            <person name="Wu X.Y."/>
            <person name="Wu W.L."/>
            <person name="Chen Y.Y."/>
            <person name="Chang S.B."/>
            <person name="Sakamoto S."/>
            <person name="Ohme-Takagi M."/>
            <person name="Yagi M."/>
            <person name="Zeng S.J."/>
            <person name="Shen C.Y."/>
            <person name="Yeh C.M."/>
            <person name="Luo Y.B."/>
            <person name="Tsai W.C."/>
            <person name="Van de Peer Y."/>
            <person name="Liu Z.J."/>
        </authorList>
    </citation>
    <scope>NUCLEOTIDE SEQUENCE [LARGE SCALE GENOMIC DNA]</scope>
    <source>
        <strain evidence="2">cv. Shenzhen</strain>
        <tissue evidence="1">Stem</tissue>
    </source>
</reference>
<protein>
    <submittedName>
        <fullName evidence="1">Uncharacterized protein</fullName>
    </submittedName>
</protein>
<dbReference type="PANTHER" id="PTHR10775">
    <property type="entry name" value="OS08G0208400 PROTEIN"/>
    <property type="match status" value="1"/>
</dbReference>
<dbReference type="OrthoDB" id="679757at2759"/>
<dbReference type="Pfam" id="PF02992">
    <property type="entry name" value="Transposase_21"/>
    <property type="match status" value="1"/>
</dbReference>
<organism evidence="1 2">
    <name type="scientific">Apostasia shenzhenica</name>
    <dbReference type="NCBI Taxonomy" id="1088818"/>
    <lineage>
        <taxon>Eukaryota</taxon>
        <taxon>Viridiplantae</taxon>
        <taxon>Streptophyta</taxon>
        <taxon>Embryophyta</taxon>
        <taxon>Tracheophyta</taxon>
        <taxon>Spermatophyta</taxon>
        <taxon>Magnoliopsida</taxon>
        <taxon>Liliopsida</taxon>
        <taxon>Asparagales</taxon>
        <taxon>Orchidaceae</taxon>
        <taxon>Apostasioideae</taxon>
        <taxon>Apostasia</taxon>
    </lineage>
</organism>
<evidence type="ECO:0000313" key="2">
    <source>
        <dbReference type="Proteomes" id="UP000236161"/>
    </source>
</evidence>
<accession>A0A2I0AC84</accession>
<proteinExistence type="predicted"/>
<dbReference type="Proteomes" id="UP000236161">
    <property type="component" value="Unassembled WGS sequence"/>
</dbReference>
<evidence type="ECO:0000313" key="1">
    <source>
        <dbReference type="EMBL" id="PKA53154.1"/>
    </source>
</evidence>
<name>A0A2I0AC84_9ASPA</name>
<sequence>MEHFDRVHSDFAIDARNVRLGLCTNEFNPNRNNGIPYSYWPVFITVYNLHPSMCMKTPCIFMSLLIPGPKSPTSNINVFLRPLVNELKVLWKDGINTWDIHRKQNFQIRAALLWTISDFPAYGMLSGWSTHGRLACPYSMDKSKAFVLQNGRKVLFFYCSRMFLSNDHLSNSYLSLSN</sequence>